<dbReference type="AlphaFoldDB" id="A0A494Y738"/>
<protein>
    <submittedName>
        <fullName evidence="1">Bacteriocin maturation protein</fullName>
    </submittedName>
</protein>
<evidence type="ECO:0000313" key="2">
    <source>
        <dbReference type="Proteomes" id="UP000282076"/>
    </source>
</evidence>
<gene>
    <name evidence="1" type="ORF">D7Z26_01005</name>
</gene>
<dbReference type="Gene3D" id="3.40.50.720">
    <property type="entry name" value="NAD(P)-binding Rossmann-like Domain"/>
    <property type="match status" value="1"/>
</dbReference>
<dbReference type="EMBL" id="RBZM01000001">
    <property type="protein sequence ID" value="RKP58114.1"/>
    <property type="molecule type" value="Genomic_DNA"/>
</dbReference>
<dbReference type="RefSeq" id="WP_120973909.1">
    <property type="nucleotide sequence ID" value="NZ_RBZM01000001.1"/>
</dbReference>
<organism evidence="1 2">
    <name type="scientific">Cohnella endophytica</name>
    <dbReference type="NCBI Taxonomy" id="2419778"/>
    <lineage>
        <taxon>Bacteria</taxon>
        <taxon>Bacillati</taxon>
        <taxon>Bacillota</taxon>
        <taxon>Bacilli</taxon>
        <taxon>Bacillales</taxon>
        <taxon>Paenibacillaceae</taxon>
        <taxon>Cohnella</taxon>
    </lineage>
</organism>
<name>A0A494Y738_9BACL</name>
<evidence type="ECO:0000313" key="1">
    <source>
        <dbReference type="EMBL" id="RKP58114.1"/>
    </source>
</evidence>
<proteinExistence type="predicted"/>
<dbReference type="OrthoDB" id="2369163at2"/>
<reference evidence="1 2" key="1">
    <citation type="submission" date="2018-10" db="EMBL/GenBank/DDBJ databases">
        <title>Cohnella sp. M2MS4P-1, whole genome shotgun sequence.</title>
        <authorList>
            <person name="Tuo L."/>
        </authorList>
    </citation>
    <scope>NUCLEOTIDE SEQUENCE [LARGE SCALE GENOMIC DNA]</scope>
    <source>
        <strain evidence="1 2">M2MS4P-1</strain>
    </source>
</reference>
<accession>A0A494Y738</accession>
<keyword evidence="2" id="KW-1185">Reference proteome</keyword>
<sequence>MIEFQNSTVGAKVLAIGDGTMLSALVKALFESGLKEVHEMSTNSESSNANFIDWSDKIRLFDWILYVNQRMNLEDIHTIHNACGEESKPLLIATCLGQTGFMVPSVYPNSGGGWESAWRRIHRSAIEDDPMLPTMSFSAEAMLINVLVFELNRAITSESSAESGWTPQLYRMNLQTLEGAYHTYMPHPLVTKGFGIELIPDWNQRLGREHNIRFDPERFLSFIGQLTSPYFGILHLWEEGNLKQLPLSQCRVQPIDPLSEGPVELLPAVISSGLTHREARKLAGLAGIEAHAARLGHGHVDFPDSAEVGAGQSIEETVFRGLEKCLTQQLRKRTLDRIPIVQAVQITRVEDDRCRYYLQALTTMQGAPSIGSGEDLFGLPVVWVGAGERWHGCVGLNRTLALRSALTLALMMAQNPTELPMPQGIHVETVDLLEGDPTRMTIDAIDDTAQAEQIQLALQVLNRNRKSVSVYKLSIEPFVNEHLGGLFGIRLGEAGTTN</sequence>
<comment type="caution">
    <text evidence="1">The sequence shown here is derived from an EMBL/GenBank/DDBJ whole genome shotgun (WGS) entry which is preliminary data.</text>
</comment>
<dbReference type="Proteomes" id="UP000282076">
    <property type="component" value="Unassembled WGS sequence"/>
</dbReference>